<proteinExistence type="inferred from homology"/>
<gene>
    <name evidence="10" type="ORF">GOP47_0019300</name>
</gene>
<evidence type="ECO:0000256" key="3">
    <source>
        <dbReference type="ARBA" id="ARBA00022473"/>
    </source>
</evidence>
<keyword evidence="11" id="KW-1185">Reference proteome</keyword>
<dbReference type="Proteomes" id="UP000886520">
    <property type="component" value="Chromosome 18"/>
</dbReference>
<evidence type="ECO:0000256" key="2">
    <source>
        <dbReference type="ARBA" id="ARBA00010308"/>
    </source>
</evidence>
<dbReference type="GO" id="GO:0003677">
    <property type="term" value="F:DNA binding"/>
    <property type="evidence" value="ECO:0007669"/>
    <property type="project" value="UniProtKB-KW"/>
</dbReference>
<reference evidence="10" key="1">
    <citation type="submission" date="2021-01" db="EMBL/GenBank/DDBJ databases">
        <title>Adiantum capillus-veneris genome.</title>
        <authorList>
            <person name="Fang Y."/>
            <person name="Liao Q."/>
        </authorList>
    </citation>
    <scope>NUCLEOTIDE SEQUENCE</scope>
    <source>
        <strain evidence="10">H3</strain>
        <tissue evidence="10">Leaf</tissue>
    </source>
</reference>
<organism evidence="10 11">
    <name type="scientific">Adiantum capillus-veneris</name>
    <name type="common">Maidenhair fern</name>
    <dbReference type="NCBI Taxonomy" id="13818"/>
    <lineage>
        <taxon>Eukaryota</taxon>
        <taxon>Viridiplantae</taxon>
        <taxon>Streptophyta</taxon>
        <taxon>Embryophyta</taxon>
        <taxon>Tracheophyta</taxon>
        <taxon>Polypodiopsida</taxon>
        <taxon>Polypodiidae</taxon>
        <taxon>Polypodiales</taxon>
        <taxon>Pteridineae</taxon>
        <taxon>Pteridaceae</taxon>
        <taxon>Vittarioideae</taxon>
        <taxon>Adiantum</taxon>
    </lineage>
</organism>
<comment type="similarity">
    <text evidence="2">Belongs to the plant homeotic and developmental regulators ALOG protein family.</text>
</comment>
<dbReference type="PROSITE" id="PS51697">
    <property type="entry name" value="ALOG"/>
    <property type="match status" value="1"/>
</dbReference>
<sequence length="332" mass="35372">MNDEGSFSASDHTCHDTNDQFMINALMMQHQHHHDQFGAVGSYHINCDYQPATAAAASANVPPMPRLQSPGDHHQYGVHLSGVNGALASSAGGFPILGGSSIGPLNPGGILAGPTQSGGGMPVFGSSNSVRIPASGSGIPPCQNGGVRGSCLPTQPVTPPSRYESQKRRDWNTFGQYLRNSKPPLPLSRCNGEHVLQFLRYLDQFGKTKVHGPRCPYFGLPHPPGPCECPLRQAWGSLDALIGRLRAAFEENGGKPESNPFGARQVRLYLREVREHQAKARGIAYEKKKRKRPKPPSGAGTCSNATDTNANFHSEPPAGSSSSSGFLVSGCN</sequence>
<dbReference type="EMBL" id="JABFUD020000018">
    <property type="protein sequence ID" value="KAI5066676.1"/>
    <property type="molecule type" value="Genomic_DNA"/>
</dbReference>
<comment type="subcellular location">
    <subcellularLocation>
        <location evidence="1">Nucleus</location>
    </subcellularLocation>
</comment>
<keyword evidence="5" id="KW-0238">DNA-binding</keyword>
<dbReference type="GO" id="GO:0009299">
    <property type="term" value="P:mRNA transcription"/>
    <property type="evidence" value="ECO:0007669"/>
    <property type="project" value="TreeGrafter"/>
</dbReference>
<dbReference type="GO" id="GO:0005634">
    <property type="term" value="C:nucleus"/>
    <property type="evidence" value="ECO:0007669"/>
    <property type="project" value="UniProtKB-SubCell"/>
</dbReference>
<keyword evidence="4" id="KW-0805">Transcription regulation</keyword>
<evidence type="ECO:0000259" key="9">
    <source>
        <dbReference type="PROSITE" id="PS51697"/>
    </source>
</evidence>
<comment type="caution">
    <text evidence="10">The sequence shown here is derived from an EMBL/GenBank/DDBJ whole genome shotgun (WGS) entry which is preliminary data.</text>
</comment>
<evidence type="ECO:0000256" key="4">
    <source>
        <dbReference type="ARBA" id="ARBA00023015"/>
    </source>
</evidence>
<name>A0A9D4UG63_ADICA</name>
<dbReference type="InterPro" id="IPR006936">
    <property type="entry name" value="ALOG_dom"/>
</dbReference>
<dbReference type="InterPro" id="IPR040222">
    <property type="entry name" value="ALOG"/>
</dbReference>
<dbReference type="AlphaFoldDB" id="A0A9D4UG63"/>
<keyword evidence="7" id="KW-0539">Nucleus</keyword>
<keyword evidence="3" id="KW-0217">Developmental protein</keyword>
<feature type="region of interest" description="Disordered" evidence="8">
    <location>
        <begin position="280"/>
        <end position="332"/>
    </location>
</feature>
<accession>A0A9D4UG63</accession>
<evidence type="ECO:0000256" key="1">
    <source>
        <dbReference type="ARBA" id="ARBA00004123"/>
    </source>
</evidence>
<evidence type="ECO:0000256" key="8">
    <source>
        <dbReference type="SAM" id="MobiDB-lite"/>
    </source>
</evidence>
<dbReference type="OrthoDB" id="1101852at2759"/>
<feature type="region of interest" description="Disordered" evidence="8">
    <location>
        <begin position="147"/>
        <end position="166"/>
    </location>
</feature>
<dbReference type="GO" id="GO:0009416">
    <property type="term" value="P:response to light stimulus"/>
    <property type="evidence" value="ECO:0007669"/>
    <property type="project" value="TreeGrafter"/>
</dbReference>
<evidence type="ECO:0000256" key="7">
    <source>
        <dbReference type="ARBA" id="ARBA00023242"/>
    </source>
</evidence>
<dbReference type="PANTHER" id="PTHR31165">
    <property type="entry name" value="PROTEIN G1-LIKE2"/>
    <property type="match status" value="1"/>
</dbReference>
<evidence type="ECO:0000313" key="11">
    <source>
        <dbReference type="Proteomes" id="UP000886520"/>
    </source>
</evidence>
<feature type="compositionally biased region" description="Polar residues" evidence="8">
    <location>
        <begin position="300"/>
        <end position="312"/>
    </location>
</feature>
<dbReference type="Pfam" id="PF04852">
    <property type="entry name" value="ALOG_dom"/>
    <property type="match status" value="1"/>
</dbReference>
<evidence type="ECO:0000313" key="10">
    <source>
        <dbReference type="EMBL" id="KAI5066676.1"/>
    </source>
</evidence>
<keyword evidence="6" id="KW-0804">Transcription</keyword>
<evidence type="ECO:0000256" key="5">
    <source>
        <dbReference type="ARBA" id="ARBA00023125"/>
    </source>
</evidence>
<feature type="domain" description="ALOG" evidence="9">
    <location>
        <begin position="162"/>
        <end position="289"/>
    </location>
</feature>
<evidence type="ECO:0000256" key="6">
    <source>
        <dbReference type="ARBA" id="ARBA00023163"/>
    </source>
</evidence>
<dbReference type="PANTHER" id="PTHR31165:SF2">
    <property type="entry name" value="ALOG DOMAIN-CONTAINING PROTEIN"/>
    <property type="match status" value="1"/>
</dbReference>
<protein>
    <recommendedName>
        <fullName evidence="9">ALOG domain-containing protein</fullName>
    </recommendedName>
</protein>